<keyword evidence="6" id="KW-1185">Reference proteome</keyword>
<dbReference type="EMBL" id="JACHMV010000001">
    <property type="protein sequence ID" value="MBB4774425.1"/>
    <property type="molecule type" value="Genomic_DNA"/>
</dbReference>
<evidence type="ECO:0000256" key="1">
    <source>
        <dbReference type="SAM" id="SignalP"/>
    </source>
</evidence>
<dbReference type="InterPro" id="IPR012334">
    <property type="entry name" value="Pectin_lyas_fold"/>
</dbReference>
<evidence type="ECO:0000313" key="6">
    <source>
        <dbReference type="Proteomes" id="UP001501427"/>
    </source>
</evidence>
<dbReference type="InterPro" id="IPR011050">
    <property type="entry name" value="Pectin_lyase_fold/virulence"/>
</dbReference>
<proteinExistence type="predicted"/>
<dbReference type="Proteomes" id="UP001501427">
    <property type="component" value="Unassembled WGS sequence"/>
</dbReference>
<feature type="signal peptide" evidence="1">
    <location>
        <begin position="1"/>
        <end position="24"/>
    </location>
</feature>
<name>A0A7W7MY43_9ACTN</name>
<dbReference type="Pfam" id="PF13229">
    <property type="entry name" value="Beta_helix"/>
    <property type="match status" value="1"/>
</dbReference>
<protein>
    <submittedName>
        <fullName evidence="3">Right-handed parallel beta-helix repeat-containing protein</fullName>
    </submittedName>
</protein>
<comment type="caution">
    <text evidence="4">The sequence shown here is derived from an EMBL/GenBank/DDBJ whole genome shotgun (WGS) entry which is preliminary data.</text>
</comment>
<accession>A0A7W7MY43</accession>
<keyword evidence="1" id="KW-0732">Signal</keyword>
<reference evidence="4 5" key="2">
    <citation type="submission" date="2020-08" db="EMBL/GenBank/DDBJ databases">
        <title>Sequencing the genomes of 1000 actinobacteria strains.</title>
        <authorList>
            <person name="Klenk H.-P."/>
        </authorList>
    </citation>
    <scope>NUCLEOTIDE SEQUENCE [LARGE SCALE GENOMIC DNA]</scope>
    <source>
        <strain evidence="4 5">DSM 44772</strain>
    </source>
</reference>
<sequence length="346" mass="37154">MRRTLAVSLGTAVAFAAFMPAGHAATGARIHVVKPGRSIQKAVNKARPGDVIQLKAGRYDGGVLVRKPLTIRGAGNKTVLRPGRNDYCAKAGQPGMGICVIGRAGHPVRNVTVKKLSVQHFRETGVLGLHTDRLTVEHVLAKRNGEYGIAEFSSTRGRFVHNWVQHSGEHAGLYVGDIANAHGTVVAENHASGNAMGLLIRHARNVKAYGNTFVGNCAGVLLVDDGQPGGQGHNALWKNKISKNNRNCRPYGPVPALKGTGILLFGGDHNSIKKNEVTYNRGRLPYSGGIVLFRGVPPQNRPARFNVVEANRVLGNAPYDLLDNSGSRTNKFRANHCRTSKPRGLC</sequence>
<dbReference type="Proteomes" id="UP000549343">
    <property type="component" value="Unassembled WGS sequence"/>
</dbReference>
<dbReference type="EMBL" id="BAAAHD010000091">
    <property type="protein sequence ID" value="GAA0598128.1"/>
    <property type="molecule type" value="Genomic_DNA"/>
</dbReference>
<organism evidence="4 5">
    <name type="scientific">Actinomadura livida</name>
    <dbReference type="NCBI Taxonomy" id="79909"/>
    <lineage>
        <taxon>Bacteria</taxon>
        <taxon>Bacillati</taxon>
        <taxon>Actinomycetota</taxon>
        <taxon>Actinomycetes</taxon>
        <taxon>Streptosporangiales</taxon>
        <taxon>Thermomonosporaceae</taxon>
        <taxon>Actinomadura</taxon>
    </lineage>
</organism>
<feature type="chain" id="PRO_5030785863" evidence="1">
    <location>
        <begin position="25"/>
        <end position="346"/>
    </location>
</feature>
<evidence type="ECO:0000313" key="3">
    <source>
        <dbReference type="EMBL" id="GAA0598128.1"/>
    </source>
</evidence>
<dbReference type="InterPro" id="IPR039448">
    <property type="entry name" value="Beta_helix"/>
</dbReference>
<evidence type="ECO:0000259" key="2">
    <source>
        <dbReference type="Pfam" id="PF13229"/>
    </source>
</evidence>
<dbReference type="SUPFAM" id="SSF51126">
    <property type="entry name" value="Pectin lyase-like"/>
    <property type="match status" value="1"/>
</dbReference>
<reference evidence="3" key="3">
    <citation type="submission" date="2023-12" db="EMBL/GenBank/DDBJ databases">
        <authorList>
            <person name="Sun Q."/>
            <person name="Inoue M."/>
        </authorList>
    </citation>
    <scope>NUCLEOTIDE SEQUENCE</scope>
    <source>
        <strain evidence="3">JCM 10667</strain>
    </source>
</reference>
<dbReference type="RefSeq" id="WP_184883071.1">
    <property type="nucleotide sequence ID" value="NZ_BAAAHD010000091.1"/>
</dbReference>
<reference evidence="3 6" key="1">
    <citation type="journal article" date="2019" name="Int. J. Syst. Evol. Microbiol.">
        <title>The Global Catalogue of Microorganisms (GCM) 10K type strain sequencing project: providing services to taxonomists for standard genome sequencing and annotation.</title>
        <authorList>
            <consortium name="The Broad Institute Genomics Platform"/>
            <consortium name="The Broad Institute Genome Sequencing Center for Infectious Disease"/>
            <person name="Wu L."/>
            <person name="Ma J."/>
        </authorList>
    </citation>
    <scope>NUCLEOTIDE SEQUENCE [LARGE SCALE GENOMIC DNA]</scope>
    <source>
        <strain evidence="3 6">JCM 10667</strain>
    </source>
</reference>
<evidence type="ECO:0000313" key="5">
    <source>
        <dbReference type="Proteomes" id="UP000549343"/>
    </source>
</evidence>
<evidence type="ECO:0000313" key="4">
    <source>
        <dbReference type="EMBL" id="MBB4774425.1"/>
    </source>
</evidence>
<dbReference type="AlphaFoldDB" id="A0A7W7MY43"/>
<gene>
    <name evidence="4" type="ORF">F4557_002843</name>
    <name evidence="3" type="ORF">GCM10009546_70230</name>
</gene>
<dbReference type="Gene3D" id="2.160.20.10">
    <property type="entry name" value="Single-stranded right-handed beta-helix, Pectin lyase-like"/>
    <property type="match status" value="1"/>
</dbReference>
<feature type="domain" description="Right handed beta helix" evidence="2">
    <location>
        <begin position="95"/>
        <end position="226"/>
    </location>
</feature>